<comment type="caution">
    <text evidence="1">The sequence shown here is derived from an EMBL/GenBank/DDBJ whole genome shotgun (WGS) entry which is preliminary data.</text>
</comment>
<evidence type="ECO:0000313" key="2">
    <source>
        <dbReference type="Proteomes" id="UP001062846"/>
    </source>
</evidence>
<reference evidence="1" key="1">
    <citation type="submission" date="2022-02" db="EMBL/GenBank/DDBJ databases">
        <title>Plant Genome Project.</title>
        <authorList>
            <person name="Zhang R.-G."/>
        </authorList>
    </citation>
    <scope>NUCLEOTIDE SEQUENCE</scope>
    <source>
        <strain evidence="1">AT1</strain>
    </source>
</reference>
<accession>A0ACC0NEA5</accession>
<sequence>MPKGKIHPNQPSQSLDTTTTEDPCKNGVRCGKWILRSTNVRRGRGQHPSLKFEPTTPLSENRKRPAPSPASSANSVISENSIL</sequence>
<protein>
    <submittedName>
        <fullName evidence="1">Uncharacterized protein</fullName>
    </submittedName>
</protein>
<name>A0ACC0NEA5_RHOML</name>
<dbReference type="EMBL" id="CM046393">
    <property type="protein sequence ID" value="KAI8551429.1"/>
    <property type="molecule type" value="Genomic_DNA"/>
</dbReference>
<dbReference type="Proteomes" id="UP001062846">
    <property type="component" value="Chromosome 6"/>
</dbReference>
<proteinExistence type="predicted"/>
<gene>
    <name evidence="1" type="ORF">RHMOL_Rhmol06G0184800</name>
</gene>
<evidence type="ECO:0000313" key="1">
    <source>
        <dbReference type="EMBL" id="KAI8551429.1"/>
    </source>
</evidence>
<keyword evidence="2" id="KW-1185">Reference proteome</keyword>
<organism evidence="1 2">
    <name type="scientific">Rhododendron molle</name>
    <name type="common">Chinese azalea</name>
    <name type="synonym">Azalea mollis</name>
    <dbReference type="NCBI Taxonomy" id="49168"/>
    <lineage>
        <taxon>Eukaryota</taxon>
        <taxon>Viridiplantae</taxon>
        <taxon>Streptophyta</taxon>
        <taxon>Embryophyta</taxon>
        <taxon>Tracheophyta</taxon>
        <taxon>Spermatophyta</taxon>
        <taxon>Magnoliopsida</taxon>
        <taxon>eudicotyledons</taxon>
        <taxon>Gunneridae</taxon>
        <taxon>Pentapetalae</taxon>
        <taxon>asterids</taxon>
        <taxon>Ericales</taxon>
        <taxon>Ericaceae</taxon>
        <taxon>Ericoideae</taxon>
        <taxon>Rhodoreae</taxon>
        <taxon>Rhododendron</taxon>
    </lineage>
</organism>